<proteinExistence type="predicted"/>
<name>A0A074V6N1_9NEIS</name>
<dbReference type="Proteomes" id="UP000027644">
    <property type="component" value="Unassembled WGS sequence"/>
</dbReference>
<comment type="caution">
    <text evidence="2">The sequence shown here is derived from an EMBL/GenBank/DDBJ whole genome shotgun (WGS) entry which is preliminary data.</text>
</comment>
<dbReference type="AlphaFoldDB" id="A0A074V6N1"/>
<evidence type="ECO:0000259" key="1">
    <source>
        <dbReference type="Pfam" id="PF13723"/>
    </source>
</evidence>
<dbReference type="EMBL" id="AVQL01000436">
    <property type="protein sequence ID" value="KEQ01098.1"/>
    <property type="molecule type" value="Genomic_DNA"/>
</dbReference>
<dbReference type="Pfam" id="PF13723">
    <property type="entry name" value="Ketoacyl-synt_2"/>
    <property type="match status" value="1"/>
</dbReference>
<dbReference type="InterPro" id="IPR014030">
    <property type="entry name" value="Ketoacyl_synth_N"/>
</dbReference>
<evidence type="ECO:0000313" key="3">
    <source>
        <dbReference type="Proteomes" id="UP000027644"/>
    </source>
</evidence>
<protein>
    <recommendedName>
        <fullName evidence="1">Beta-ketoacyl synthase-like N-terminal domain-containing protein</fullName>
    </recommendedName>
</protein>
<sequence>MKFSISDWHAVSPFHHTPEDWQKWVAQRRNVGGLPVKDVDLSFLPAMKRRRLSSAARLMFAASWPLLQEDASCPVVFVSHDGEINRSFQLWKSLIQQEELSPTSFALSVHNAIIGQWSLMRGDMSESIALTARYNGLEIGVTEAVGLLEEGASQVLVVVVEEPLAEEYNVAAVRAPFPLALGLIITRGEQVSLTYSTADTGNELLSGELNYYSSALEWITQQITAQPVRHQSAEQGIWQWQIG</sequence>
<accession>A0A074V6N1</accession>
<reference evidence="2 3" key="1">
    <citation type="journal article" date="2014" name="PLoS Genet.">
        <title>Hidden diversity in honey bee gut symbionts detected by single-cell genomics.</title>
        <authorList>
            <person name="Engel P."/>
            <person name="Stepanauskas R."/>
            <person name="Moran N."/>
        </authorList>
    </citation>
    <scope>NUCLEOTIDE SEQUENCE [LARGE SCALE GENOMIC DNA]</scope>
    <source>
        <strain evidence="2 3">SCGC AB-598-J21</strain>
    </source>
</reference>
<evidence type="ECO:0000313" key="2">
    <source>
        <dbReference type="EMBL" id="KEQ01098.1"/>
    </source>
</evidence>
<gene>
    <name evidence="2" type="ORF">SASC598J21_010950</name>
</gene>
<feature type="domain" description="Beta-ketoacyl synthase-like N-terminal" evidence="1">
    <location>
        <begin position="21"/>
        <end position="241"/>
    </location>
</feature>
<organism evidence="2 3">
    <name type="scientific">Snodgrassella alvi SCGC AB-598-J21</name>
    <dbReference type="NCBI Taxonomy" id="1385367"/>
    <lineage>
        <taxon>Bacteria</taxon>
        <taxon>Pseudomonadati</taxon>
        <taxon>Pseudomonadota</taxon>
        <taxon>Betaproteobacteria</taxon>
        <taxon>Neisseriales</taxon>
        <taxon>Neisseriaceae</taxon>
        <taxon>Snodgrassella</taxon>
    </lineage>
</organism>